<reference evidence="2" key="1">
    <citation type="submission" date="2017-06" db="EMBL/GenBank/DDBJ databases">
        <title>Whole genome sequence of Laribacter hongkongensis LHGZ1.</title>
        <authorList>
            <person name="Chen D."/>
            <person name="Wu H."/>
            <person name="Chen J."/>
        </authorList>
    </citation>
    <scope>NUCLEOTIDE SEQUENCE [LARGE SCALE GENOMIC DNA]</scope>
    <source>
        <strain evidence="2">LHGZ1</strain>
    </source>
</reference>
<organism evidence="1 2">
    <name type="scientific">Laribacter hongkongensis</name>
    <dbReference type="NCBI Taxonomy" id="168471"/>
    <lineage>
        <taxon>Bacteria</taxon>
        <taxon>Pseudomonadati</taxon>
        <taxon>Pseudomonadota</taxon>
        <taxon>Betaproteobacteria</taxon>
        <taxon>Neisseriales</taxon>
        <taxon>Aquaspirillaceae</taxon>
        <taxon>Laribacter</taxon>
    </lineage>
</organism>
<name>A0A248LJS3_9NEIS</name>
<dbReference type="AlphaFoldDB" id="A0A248LJS3"/>
<evidence type="ECO:0000313" key="1">
    <source>
        <dbReference type="EMBL" id="ASJ24741.1"/>
    </source>
</evidence>
<dbReference type="Proteomes" id="UP000197424">
    <property type="component" value="Chromosome"/>
</dbReference>
<accession>A0A248LJS3</accession>
<protein>
    <submittedName>
        <fullName evidence="1">Uncharacterized protein</fullName>
    </submittedName>
</protein>
<proteinExistence type="predicted"/>
<dbReference type="EMBL" id="CP022115">
    <property type="protein sequence ID" value="ASJ24741.1"/>
    <property type="molecule type" value="Genomic_DNA"/>
</dbReference>
<sequence length="100" mass="10787">MAELPDGMFQYTPRRAVSAGLRHNGYTKAVRPVSRNALTVHILQGGEAEPDTWHTPDDPLHSYGLAAASTEPALLYIRSSDVDTRGKLLLATRMAGIGAD</sequence>
<gene>
    <name evidence="1" type="ORF">LHGZ1_1910</name>
</gene>
<evidence type="ECO:0000313" key="2">
    <source>
        <dbReference type="Proteomes" id="UP000197424"/>
    </source>
</evidence>